<sequence length="68" mass="8326">MKSKAFILRQIGELLEKNRGLCEEEIQQWYKDNESKTVYELLTFKKQISQSKEYQDVSCMKWFRDEEQ</sequence>
<dbReference type="EMBL" id="MN740292">
    <property type="protein sequence ID" value="QHT98449.1"/>
    <property type="molecule type" value="Genomic_DNA"/>
</dbReference>
<accession>A0A6C0J0R9</accession>
<name>A0A6C0J0R9_9ZZZZ</name>
<proteinExistence type="predicted"/>
<organism evidence="1">
    <name type="scientific">viral metagenome</name>
    <dbReference type="NCBI Taxonomy" id="1070528"/>
    <lineage>
        <taxon>unclassified sequences</taxon>
        <taxon>metagenomes</taxon>
        <taxon>organismal metagenomes</taxon>
    </lineage>
</organism>
<dbReference type="AlphaFoldDB" id="A0A6C0J0R9"/>
<protein>
    <submittedName>
        <fullName evidence="1">Uncharacterized protein</fullName>
    </submittedName>
</protein>
<evidence type="ECO:0000313" key="1">
    <source>
        <dbReference type="EMBL" id="QHT98449.1"/>
    </source>
</evidence>
<reference evidence="1" key="1">
    <citation type="journal article" date="2020" name="Nature">
        <title>Giant virus diversity and host interactions through global metagenomics.</title>
        <authorList>
            <person name="Schulz F."/>
            <person name="Roux S."/>
            <person name="Paez-Espino D."/>
            <person name="Jungbluth S."/>
            <person name="Walsh D.A."/>
            <person name="Denef V.J."/>
            <person name="McMahon K.D."/>
            <person name="Konstantinidis K.T."/>
            <person name="Eloe-Fadrosh E.A."/>
            <person name="Kyrpides N.C."/>
            <person name="Woyke T."/>
        </authorList>
    </citation>
    <scope>NUCLEOTIDE SEQUENCE</scope>
    <source>
        <strain evidence="1">GVMAG-M-3300025652-16</strain>
    </source>
</reference>